<keyword evidence="2" id="KW-1185">Reference proteome</keyword>
<dbReference type="EMBL" id="CP003120">
    <property type="protein sequence ID" value="AFA76181.1"/>
    <property type="molecule type" value="Genomic_DNA"/>
</dbReference>
<reference evidence="1 2" key="1">
    <citation type="journal article" date="2012" name="Appl. Environ. Microbiol.">
        <title>Involvement of two latex-clearing proteins during rubber degradation and insights into the subsequent degradation pathway revealed by the genome sequence of Gordonia polyisoprenivorans strain VH2.</title>
        <authorList>
            <person name="Hiessl S."/>
            <person name="Schuldes J."/>
            <person name="Thurmer A."/>
            <person name="Halbsguth T."/>
            <person name="Broker D."/>
            <person name="Angelov A."/>
            <person name="Liebl W."/>
            <person name="Daniel R."/>
            <person name="Steinbuchel A."/>
        </authorList>
    </citation>
    <scope>NUCLEOTIDE SEQUENCE [LARGE SCALE GENOMIC DNA]</scope>
    <source>
        <strain evidence="2">DSM 44266 / VH2</strain>
        <plasmid evidence="1 2">p174</plasmid>
    </source>
</reference>
<evidence type="ECO:0008006" key="3">
    <source>
        <dbReference type="Google" id="ProtNLM"/>
    </source>
</evidence>
<organism evidence="1 2">
    <name type="scientific">Gordonia polyisoprenivorans (strain DSM 44266 / VH2)</name>
    <dbReference type="NCBI Taxonomy" id="1112204"/>
    <lineage>
        <taxon>Bacteria</taxon>
        <taxon>Bacillati</taxon>
        <taxon>Actinomycetota</taxon>
        <taxon>Actinomycetes</taxon>
        <taxon>Mycobacteriales</taxon>
        <taxon>Gordoniaceae</taxon>
        <taxon>Gordonia</taxon>
    </lineage>
</organism>
<dbReference type="AlphaFoldDB" id="H6N5D6"/>
<dbReference type="KEGG" id="gpo:GPOL_174p01620"/>
<keyword evidence="1" id="KW-0614">Plasmid</keyword>
<name>H6N5D6_GORPV</name>
<accession>H6N5D6</accession>
<geneLocation type="plasmid" evidence="1 2">
    <name>p174</name>
</geneLocation>
<dbReference type="RefSeq" id="WP_014362258.1">
    <property type="nucleotide sequence ID" value="NC_016907.1"/>
</dbReference>
<evidence type="ECO:0000313" key="1">
    <source>
        <dbReference type="EMBL" id="AFA76181.1"/>
    </source>
</evidence>
<dbReference type="HOGENOM" id="CLU_2105514_0_0_11"/>
<protein>
    <recommendedName>
        <fullName evidence="3">ABM domain-containing protein</fullName>
    </recommendedName>
</protein>
<evidence type="ECO:0000313" key="2">
    <source>
        <dbReference type="Proteomes" id="UP000009154"/>
    </source>
</evidence>
<dbReference type="GeneID" id="90162146"/>
<gene>
    <name evidence="1" type="ordered locus">GPOL_174p01620</name>
</gene>
<proteinExistence type="predicted"/>
<dbReference type="Proteomes" id="UP000009154">
    <property type="component" value="Plasmid p174"/>
</dbReference>
<sequence>MTDNNLDDELCVWTYWVRLDREDEFRRLLAQHWPTLRRLGFVLDEEPMVLRSVEDPPVYVEIFTWASEGMRPAHNHPDVIPIWEGLKALVEVRDEGRSVPGMSFPFYRRIQLQEN</sequence>
<dbReference type="eggNOG" id="ENOG50337FB">
    <property type="taxonomic scope" value="Bacteria"/>
</dbReference>